<sequence>MAKTAAEATTGTIYVLKDPRDLHVCYVGATTVPLVTRLNGHLTSPASDALRAWIAELKTVGLVPMVEPLQENVPVAGLAAAETAEIHARTMRREPLLNVNGKAAALRILAEREAEKARRRDLTHWRTTASRIRAVTGPLSPGFDTAIILSDETWEAIQEVAAVHAAMEEAQAQPPKPVHEISDPDHYLPESARLLGEFGDAVREAESLVLADAYLQVGLADAWGRWDEQVRKCVEAAAGIEHFTSRYEAGRYLALVRWYLAVMPPWRQLAYRCGIPTAGPEFHAWVSDEEDVREALRIAEKREPFIGRAADAVNGDNPYQPGLLDILDTLTSVYSRRRLEPGVVGPVLRLFARRGCLDKKMATALRTVDPHALDHIYGPDHATRIDHDLDLPAGTAAQVIRHLGGLLKHNDGLRTLVKRVDAHLPVAALPDIADDCVHTPGARAIVAALITAGRIKAPVSEATAYVTAVRAWWTPRPPRS</sequence>
<name>A0A3A9ZS51_9ACTN</name>
<reference evidence="1 2" key="1">
    <citation type="journal article" date="2004" name="Syst. Appl. Microbiol.">
        <title>Cryptoendolithic actinomycetes from antarctic sandstone rock samples: Micromonospora endolithica sp. nov. and two isolates related to Micromonospora coerulea Jensen 1932.</title>
        <authorList>
            <person name="Hirsch P."/>
            <person name="Mevs U."/>
            <person name="Kroppenstedt R.M."/>
            <person name="Schumann P."/>
            <person name="Stackebrandt E."/>
        </authorList>
    </citation>
    <scope>NUCLEOTIDE SEQUENCE [LARGE SCALE GENOMIC DNA]</scope>
    <source>
        <strain evidence="1 2">JCM 12677</strain>
    </source>
</reference>
<dbReference type="RefSeq" id="WP_120723522.1">
    <property type="nucleotide sequence ID" value="NZ_RBAK01000001.1"/>
</dbReference>
<dbReference type="AlphaFoldDB" id="A0A3A9ZS51"/>
<keyword evidence="2" id="KW-1185">Reference proteome</keyword>
<evidence type="ECO:0000313" key="2">
    <source>
        <dbReference type="Proteomes" id="UP000281726"/>
    </source>
</evidence>
<dbReference type="EMBL" id="RBAK01000001">
    <property type="protein sequence ID" value="RKN50277.1"/>
    <property type="molecule type" value="Genomic_DNA"/>
</dbReference>
<proteinExistence type="predicted"/>
<comment type="caution">
    <text evidence="1">The sequence shown here is derived from an EMBL/GenBank/DDBJ whole genome shotgun (WGS) entry which is preliminary data.</text>
</comment>
<accession>A0A3A9ZS51</accession>
<dbReference type="CDD" id="cd00719">
    <property type="entry name" value="GIY-YIG_SF"/>
    <property type="match status" value="1"/>
</dbReference>
<organism evidence="1 2">
    <name type="scientific">Micromonospora endolithica</name>
    <dbReference type="NCBI Taxonomy" id="230091"/>
    <lineage>
        <taxon>Bacteria</taxon>
        <taxon>Bacillati</taxon>
        <taxon>Actinomycetota</taxon>
        <taxon>Actinomycetes</taxon>
        <taxon>Micromonosporales</taxon>
        <taxon>Micromonosporaceae</taxon>
        <taxon>Micromonospora</taxon>
    </lineage>
</organism>
<protein>
    <submittedName>
        <fullName evidence="1">GIY-YIG nuclease family protein</fullName>
    </submittedName>
</protein>
<gene>
    <name evidence="1" type="ORF">D7223_00180</name>
</gene>
<dbReference type="Proteomes" id="UP000281726">
    <property type="component" value="Unassembled WGS sequence"/>
</dbReference>
<dbReference type="OrthoDB" id="4156695at2"/>
<evidence type="ECO:0000313" key="1">
    <source>
        <dbReference type="EMBL" id="RKN50277.1"/>
    </source>
</evidence>